<dbReference type="InterPro" id="IPR056955">
    <property type="entry name" value="ORC-CDC6-like"/>
</dbReference>
<dbReference type="InterPro" id="IPR011009">
    <property type="entry name" value="Kinase-like_dom_sf"/>
</dbReference>
<dbReference type="SUPFAM" id="SSF56112">
    <property type="entry name" value="Protein kinase-like (PK-like)"/>
    <property type="match status" value="1"/>
</dbReference>
<dbReference type="InterPro" id="IPR000719">
    <property type="entry name" value="Prot_kinase_dom"/>
</dbReference>
<gene>
    <name evidence="2" type="ORF">ACFO6W_14370</name>
</gene>
<sequence length="1203" mass="137828">MDKYCCFNCPKKDYTEKELFDKCPKCGMNYGFPLDLLPTEVNGFKLEKSIARGFYGATYIATSKERIPKKRVLKIIPKKIYELFGKNFENECNQHSQLDNEHIVEIHDYFDEDVDFKGTVIPCHVCVLDYVDGIPLKKEMDSDISIEKLTQIVIDLLEILEVLKNNGKSHNDLHPGNILVSTLSQGTKRVDQIDNSIRLKVIDLNSTSDGTQSSETRLGDINWIGKSIQDLSKRFIARKEENKEELTDKESRILSHFENYGKLLSQKVTNTRLPKFDDLIYDIKSTYRHVVDPWNETFSLKSFDYAYNAQSLKPNYVPAIFVDPDNKFFNESVKAGPLIIYGMRGCGKTILLLGLTFYSRISSSNSDQYSNKGSNGIVNRIVNDGFIGLYINANKLLDVVGKKDEEIYKPLERIYLRFSLEALRTLRTLKKIEDNSVVDLYFETLLNEINSKVSNLNLSAINSDKELEDILIKKINLLEKNDGNEILISTAAPAVFEDLSTAITSCSPILLNHKIYYLLDDVSTRYLNQENIIQIISTFIFQSSKCAFKITTEAQTLNAILFSPGNQEKTRIGRDLQTFDLGNLVNEQIRNNKNFVVDILEKRNRLISKDSNSYPHPIYLLGDVSLREIALNITKTGANKKNKKQFYHGVTMLSKVCVGDIGDIIHIYNLMLEEYKNNPHTPLKIEIQNKVYQNVSANKLFDLDRNKNDLKDFVLTFAKASYKLLLESKGSGRLRQYNSIYVKITSGDQEFQIDKLRSLVDAGIFIYDGSPLAPRTTGNDTNPLLQFKLAFRKLLGLTNFIGISQSDRFELSGSELETWLRNPQEGEKILLKNKIIEDVDSDEASYGFNEVTRNAGSQASLDFVDSKEENREIENFFISENRITLDKSLFDSNAINNFQQYVLGIGFEDRTYESLMKVINHSNITKIYAIKHKLEEGRFDDIKKTLIQSKKNVVFLDIDEIESIDFSLRTIIDISGLSKSMIFRLITMAKNNIDKIAVLETDAKILSPSDEDLKEIVDRQEQATEVLKAVTENIELGELKPYSIERIYSTDTDESNSRVILCFSSPKFERMLTFLDQKQYEKILIINPIKEDYRSKLARLSAKVIQDKYSSIETEIRDIDTENQHEVLKVMTMFYQKYYLQEGCNFDIALTGSKVETLCAGIFATKNKINNCWYIRPQEWKSNAFSSGTSDTYIYSIITFDRS</sequence>
<dbReference type="Gene3D" id="1.10.510.10">
    <property type="entry name" value="Transferase(Phosphotransferase) domain 1"/>
    <property type="match status" value="1"/>
</dbReference>
<proteinExistence type="predicted"/>
<dbReference type="EMBL" id="JBHSGN010000083">
    <property type="protein sequence ID" value="MFC4674886.1"/>
    <property type="molecule type" value="Genomic_DNA"/>
</dbReference>
<dbReference type="Pfam" id="PF24389">
    <property type="entry name" value="ORC-CDC6-like"/>
    <property type="match status" value="1"/>
</dbReference>
<dbReference type="PROSITE" id="PS50011">
    <property type="entry name" value="PROTEIN_KINASE_DOM"/>
    <property type="match status" value="1"/>
</dbReference>
<reference evidence="3" key="1">
    <citation type="journal article" date="2019" name="Int. J. Syst. Evol. Microbiol.">
        <title>The Global Catalogue of Microorganisms (GCM) 10K type strain sequencing project: providing services to taxonomists for standard genome sequencing and annotation.</title>
        <authorList>
            <consortium name="The Broad Institute Genomics Platform"/>
            <consortium name="The Broad Institute Genome Sequencing Center for Infectious Disease"/>
            <person name="Wu L."/>
            <person name="Ma J."/>
        </authorList>
    </citation>
    <scope>NUCLEOTIDE SEQUENCE [LARGE SCALE GENOMIC DNA]</scope>
    <source>
        <strain evidence="3">CCUG 66188</strain>
    </source>
</reference>
<dbReference type="RefSeq" id="WP_379997573.1">
    <property type="nucleotide sequence ID" value="NZ_JBHSGN010000083.1"/>
</dbReference>
<comment type="caution">
    <text evidence="2">The sequence shown here is derived from an EMBL/GenBank/DDBJ whole genome shotgun (WGS) entry which is preliminary data.</text>
</comment>
<organism evidence="2 3">
    <name type="scientific">Dysgonomonas termitidis</name>
    <dbReference type="NCBI Taxonomy" id="1516126"/>
    <lineage>
        <taxon>Bacteria</taxon>
        <taxon>Pseudomonadati</taxon>
        <taxon>Bacteroidota</taxon>
        <taxon>Bacteroidia</taxon>
        <taxon>Bacteroidales</taxon>
        <taxon>Dysgonomonadaceae</taxon>
        <taxon>Dysgonomonas</taxon>
    </lineage>
</organism>
<dbReference type="Pfam" id="PF00069">
    <property type="entry name" value="Pkinase"/>
    <property type="match status" value="1"/>
</dbReference>
<evidence type="ECO:0000313" key="2">
    <source>
        <dbReference type="EMBL" id="MFC4674886.1"/>
    </source>
</evidence>
<name>A0ABV9KYX9_9BACT</name>
<dbReference type="Proteomes" id="UP001596023">
    <property type="component" value="Unassembled WGS sequence"/>
</dbReference>
<keyword evidence="3" id="KW-1185">Reference proteome</keyword>
<dbReference type="PANTHER" id="PTHR24347">
    <property type="entry name" value="SERINE/THREONINE-PROTEIN KINASE"/>
    <property type="match status" value="1"/>
</dbReference>
<feature type="domain" description="Protein kinase" evidence="1">
    <location>
        <begin position="44"/>
        <end position="339"/>
    </location>
</feature>
<accession>A0ABV9KYX9</accession>
<protein>
    <recommendedName>
        <fullName evidence="1">Protein kinase domain-containing protein</fullName>
    </recommendedName>
</protein>
<evidence type="ECO:0000259" key="1">
    <source>
        <dbReference type="PROSITE" id="PS50011"/>
    </source>
</evidence>
<evidence type="ECO:0000313" key="3">
    <source>
        <dbReference type="Proteomes" id="UP001596023"/>
    </source>
</evidence>
<dbReference type="SMART" id="SM00220">
    <property type="entry name" value="S_TKc"/>
    <property type="match status" value="1"/>
</dbReference>